<organism evidence="1 2">
    <name type="scientific">Hyphomonas beringensis</name>
    <dbReference type="NCBI Taxonomy" id="1280946"/>
    <lineage>
        <taxon>Bacteria</taxon>
        <taxon>Pseudomonadati</taxon>
        <taxon>Pseudomonadota</taxon>
        <taxon>Alphaproteobacteria</taxon>
        <taxon>Hyphomonadales</taxon>
        <taxon>Hyphomonadaceae</taxon>
        <taxon>Hyphomonas</taxon>
    </lineage>
</organism>
<name>A0A062UMA2_9PROT</name>
<evidence type="ECO:0000313" key="2">
    <source>
        <dbReference type="Proteomes" id="UP000027037"/>
    </source>
</evidence>
<protein>
    <submittedName>
        <fullName evidence="1">Uncharacterized protein</fullName>
    </submittedName>
</protein>
<comment type="caution">
    <text evidence="1">The sequence shown here is derived from an EMBL/GenBank/DDBJ whole genome shotgun (WGS) entry which is preliminary data.</text>
</comment>
<sequence length="107" mass="11823">MKVSLTLSDEGNWDILWVDARNEIYSARDSGGNVSFIGIGATGFSIGVVYNTDVGLVTGIYALSLRPDNKWELSISQQKQLNSFTNTGFEVVACQYVDLDNIIEKIR</sequence>
<dbReference type="AlphaFoldDB" id="A0A062UMA2"/>
<gene>
    <name evidence="1" type="ORF">HY29_00470</name>
</gene>
<evidence type="ECO:0000313" key="1">
    <source>
        <dbReference type="EMBL" id="KCZ57230.1"/>
    </source>
</evidence>
<dbReference type="Proteomes" id="UP000027037">
    <property type="component" value="Unassembled WGS sequence"/>
</dbReference>
<accession>A0A062UMA2</accession>
<dbReference type="STRING" id="1280946.HY29_00470"/>
<keyword evidence="2" id="KW-1185">Reference proteome</keyword>
<proteinExistence type="predicted"/>
<dbReference type="EMBL" id="AWFF01000001">
    <property type="protein sequence ID" value="KCZ57230.1"/>
    <property type="molecule type" value="Genomic_DNA"/>
</dbReference>
<reference evidence="1 2" key="1">
    <citation type="journal article" date="2014" name="Antonie Van Leeuwenhoek">
        <title>Hyphomonas beringensis sp. nov. and Hyphomonas chukchiensis sp. nov., isolated from surface seawater of the Bering Sea and Chukchi Sea.</title>
        <authorList>
            <person name="Li C."/>
            <person name="Lai Q."/>
            <person name="Li G."/>
            <person name="Dong C."/>
            <person name="Wang J."/>
            <person name="Liao Y."/>
            <person name="Shao Z."/>
        </authorList>
    </citation>
    <scope>NUCLEOTIDE SEQUENCE [LARGE SCALE GENOMIC DNA]</scope>
    <source>
        <strain evidence="1 2">25B14_1</strain>
    </source>
</reference>